<dbReference type="GO" id="GO:0030246">
    <property type="term" value="F:carbohydrate binding"/>
    <property type="evidence" value="ECO:0007669"/>
    <property type="project" value="InterPro"/>
</dbReference>
<sequence>MSTSERTDPRVATLRSDVWELDVLPGTGASIGAGRIRTPDGVWRDLLRPTRTAAGLGEPEKCASFVMIPWSNRVAGGLLRFGGRTWRLQQNAADGTAIHGTVRYVPWDVTARSESAISLELDTGEFVGMNFPWRFTTRVTYALDGPVLTVTTSVRNVDDEAFPVGFGHHPYFQRALVPVGQPVPQDSPGPVLEIPAHRSYALEHALPSAAAVPVAARADFRTPRRLGTGLVDDVLTGFEPGRPVRLQYDEPDVTVELTQDAVFEHMVVYAPRGRTYFAVEPATNVNDGVALHQAGVPGTGVLVVEPGQEVAGTFSIAVHAAG</sequence>
<dbReference type="KEGG" id="cga:Celgi_3056"/>
<dbReference type="STRING" id="593907.Celgi_3056"/>
<reference evidence="2" key="1">
    <citation type="submission" date="2011-04" db="EMBL/GenBank/DDBJ databases">
        <title>Complete sequence of Cellvibrio gilvus ATCC 13127.</title>
        <authorList>
            <person name="Lucas S."/>
            <person name="Han J."/>
            <person name="Lapidus A."/>
            <person name="Cheng J.-F."/>
            <person name="Goodwin L."/>
            <person name="Pitluck S."/>
            <person name="Peters L."/>
            <person name="Munk A."/>
            <person name="Detter J.C."/>
            <person name="Han C."/>
            <person name="Tapia R."/>
            <person name="Land M."/>
            <person name="Hauser L."/>
            <person name="Kyrpides N."/>
            <person name="Ivanova N."/>
            <person name="Ovchinnikova G."/>
            <person name="Pagani I."/>
            <person name="Mead D."/>
            <person name="Brumm P."/>
            <person name="Woyke T."/>
        </authorList>
    </citation>
    <scope>NUCLEOTIDE SEQUENCE [LARGE SCALE GENOMIC DNA]</scope>
    <source>
        <strain evidence="2">ATCC 13127 / NRRL B-14078</strain>
    </source>
</reference>
<name>F8A761_CELGA</name>
<dbReference type="PANTHER" id="PTHR10091:SF45">
    <property type="entry name" value="ALDOSE 1-EPIMERASE"/>
    <property type="match status" value="1"/>
</dbReference>
<evidence type="ECO:0000313" key="1">
    <source>
        <dbReference type="EMBL" id="AEI13548.1"/>
    </source>
</evidence>
<dbReference type="RefSeq" id="WP_013885065.1">
    <property type="nucleotide sequence ID" value="NC_015671.1"/>
</dbReference>
<organism evidence="1 2">
    <name type="scientific">Cellulomonas gilvus (strain ATCC 13127 / NRRL B-14078)</name>
    <name type="common">Cellvibrio gilvus</name>
    <dbReference type="NCBI Taxonomy" id="593907"/>
    <lineage>
        <taxon>Bacteria</taxon>
        <taxon>Bacillati</taxon>
        <taxon>Actinomycetota</taxon>
        <taxon>Actinomycetes</taxon>
        <taxon>Micrococcales</taxon>
        <taxon>Cellulomonadaceae</taxon>
        <taxon>Cellulomonas</taxon>
    </lineage>
</organism>
<dbReference type="OrthoDB" id="4739604at2"/>
<proteinExistence type="predicted"/>
<accession>F8A761</accession>
<dbReference type="Pfam" id="PF01263">
    <property type="entry name" value="Aldose_epim"/>
    <property type="match status" value="1"/>
</dbReference>
<dbReference type="HOGENOM" id="CLU_052486_2_0_11"/>
<dbReference type="AlphaFoldDB" id="F8A761"/>
<dbReference type="PANTHER" id="PTHR10091">
    <property type="entry name" value="ALDOSE-1-EPIMERASE"/>
    <property type="match status" value="1"/>
</dbReference>
<dbReference type="SUPFAM" id="SSF74650">
    <property type="entry name" value="Galactose mutarotase-like"/>
    <property type="match status" value="1"/>
</dbReference>
<dbReference type="GO" id="GO:0033499">
    <property type="term" value="P:galactose catabolic process via UDP-galactose, Leloir pathway"/>
    <property type="evidence" value="ECO:0007669"/>
    <property type="project" value="TreeGrafter"/>
</dbReference>
<dbReference type="InterPro" id="IPR011013">
    <property type="entry name" value="Gal_mutarotase_sf_dom"/>
</dbReference>
<dbReference type="InterPro" id="IPR008183">
    <property type="entry name" value="Aldose_1/G6P_1-epimerase"/>
</dbReference>
<protein>
    <submittedName>
        <fullName evidence="1">Aldose 1-epimerase</fullName>
    </submittedName>
</protein>
<dbReference type="EMBL" id="CP002665">
    <property type="protein sequence ID" value="AEI13548.1"/>
    <property type="molecule type" value="Genomic_DNA"/>
</dbReference>
<dbReference type="Proteomes" id="UP000000485">
    <property type="component" value="Chromosome"/>
</dbReference>
<dbReference type="Gene3D" id="2.70.98.10">
    <property type="match status" value="1"/>
</dbReference>
<dbReference type="eggNOG" id="COG2017">
    <property type="taxonomic scope" value="Bacteria"/>
</dbReference>
<dbReference type="GO" id="GO:0004034">
    <property type="term" value="F:aldose 1-epimerase activity"/>
    <property type="evidence" value="ECO:0007669"/>
    <property type="project" value="TreeGrafter"/>
</dbReference>
<evidence type="ECO:0000313" key="2">
    <source>
        <dbReference type="Proteomes" id="UP000000485"/>
    </source>
</evidence>
<keyword evidence="2" id="KW-1185">Reference proteome</keyword>
<dbReference type="InterPro" id="IPR014718">
    <property type="entry name" value="GH-type_carb-bd"/>
</dbReference>
<dbReference type="GO" id="GO:0006006">
    <property type="term" value="P:glucose metabolic process"/>
    <property type="evidence" value="ECO:0007669"/>
    <property type="project" value="TreeGrafter"/>
</dbReference>
<gene>
    <name evidence="1" type="ordered locus">Celgi_3056</name>
</gene>